<dbReference type="Proteomes" id="UP001165381">
    <property type="component" value="Unassembled WGS sequence"/>
</dbReference>
<keyword evidence="2" id="KW-1185">Reference proteome</keyword>
<sequence>MRIVSNNEIWKGFFSYEDEYSSLASFREVEFEINIFVNNHSFEGTAHDEESKKYFDEPVKVKGFFENNFISFVMKYPYTYFLNENDEIVVDKQVSHPDVNYYGEFDIHSKAYKGKWEITYIVEQFIDGDVEEIYSGNWELKKH</sequence>
<evidence type="ECO:0000313" key="2">
    <source>
        <dbReference type="Proteomes" id="UP001165381"/>
    </source>
</evidence>
<evidence type="ECO:0000313" key="1">
    <source>
        <dbReference type="EMBL" id="MCL6295151.1"/>
    </source>
</evidence>
<organism evidence="1 2">
    <name type="scientific">Jejuia spongiicola</name>
    <dbReference type="NCBI Taxonomy" id="2942207"/>
    <lineage>
        <taxon>Bacteria</taxon>
        <taxon>Pseudomonadati</taxon>
        <taxon>Bacteroidota</taxon>
        <taxon>Flavobacteriia</taxon>
        <taxon>Flavobacteriales</taxon>
        <taxon>Flavobacteriaceae</taxon>
        <taxon>Jejuia</taxon>
    </lineage>
</organism>
<dbReference type="RefSeq" id="WP_249972889.1">
    <property type="nucleotide sequence ID" value="NZ_JAMFLZ010000003.1"/>
</dbReference>
<name>A0ABT0QDU1_9FLAO</name>
<comment type="caution">
    <text evidence="1">The sequence shown here is derived from an EMBL/GenBank/DDBJ whole genome shotgun (WGS) entry which is preliminary data.</text>
</comment>
<reference evidence="1" key="1">
    <citation type="submission" date="2022-05" db="EMBL/GenBank/DDBJ databases">
        <authorList>
            <person name="Park J.-S."/>
        </authorList>
    </citation>
    <scope>NUCLEOTIDE SEQUENCE</scope>
    <source>
        <strain evidence="1">2012CJ34-3</strain>
    </source>
</reference>
<accession>A0ABT0QDU1</accession>
<protein>
    <submittedName>
        <fullName evidence="1">Uncharacterized protein</fullName>
    </submittedName>
</protein>
<gene>
    <name evidence="1" type="ORF">M3P09_09110</name>
</gene>
<proteinExistence type="predicted"/>
<dbReference type="EMBL" id="JAMFLZ010000003">
    <property type="protein sequence ID" value="MCL6295151.1"/>
    <property type="molecule type" value="Genomic_DNA"/>
</dbReference>